<comment type="similarity">
    <text evidence="1">Belongs to the bacterial solute-binding protein 5 family.</text>
</comment>
<dbReference type="GO" id="GO:0042597">
    <property type="term" value="C:periplasmic space"/>
    <property type="evidence" value="ECO:0007669"/>
    <property type="project" value="UniProtKB-ARBA"/>
</dbReference>
<dbReference type="InterPro" id="IPR000914">
    <property type="entry name" value="SBP_5_dom"/>
</dbReference>
<accession>D3F4A5</accession>
<reference evidence="7" key="2">
    <citation type="submission" date="2010-01" db="EMBL/GenBank/DDBJ databases">
        <title>The complete genome of Conexibacter woesei DSM 14684.</title>
        <authorList>
            <consortium name="US DOE Joint Genome Institute (JGI-PGF)"/>
            <person name="Lucas S."/>
            <person name="Copeland A."/>
            <person name="Lapidus A."/>
            <person name="Glavina del Rio T."/>
            <person name="Dalin E."/>
            <person name="Tice H."/>
            <person name="Bruce D."/>
            <person name="Goodwin L."/>
            <person name="Pitluck S."/>
            <person name="Kyrpides N."/>
            <person name="Mavromatis K."/>
            <person name="Ivanova N."/>
            <person name="Mikhailova N."/>
            <person name="Chertkov O."/>
            <person name="Brettin T."/>
            <person name="Detter J.C."/>
            <person name="Han C."/>
            <person name="Larimer F."/>
            <person name="Land M."/>
            <person name="Hauser L."/>
            <person name="Markowitz V."/>
            <person name="Cheng J.-F."/>
            <person name="Hugenholtz P."/>
            <person name="Woyke T."/>
            <person name="Wu D."/>
            <person name="Pukall R."/>
            <person name="Steenblock K."/>
            <person name="Schneider S."/>
            <person name="Klenk H.-P."/>
            <person name="Eisen J.A."/>
        </authorList>
    </citation>
    <scope>NUCLEOTIDE SEQUENCE [LARGE SCALE GENOMIC DNA]</scope>
    <source>
        <strain evidence="7">DSM 14684 / CIP 108061 / JCM 11494 / NBRC 100937 / ID131577</strain>
    </source>
</reference>
<dbReference type="Gene3D" id="3.10.105.10">
    <property type="entry name" value="Dipeptide-binding Protein, Domain 3"/>
    <property type="match status" value="1"/>
</dbReference>
<dbReference type="eggNOG" id="COG0747">
    <property type="taxonomic scope" value="Bacteria"/>
</dbReference>
<keyword evidence="2" id="KW-0813">Transport</keyword>
<proteinExistence type="inferred from homology"/>
<keyword evidence="7" id="KW-1185">Reference proteome</keyword>
<dbReference type="GO" id="GO:0043190">
    <property type="term" value="C:ATP-binding cassette (ABC) transporter complex"/>
    <property type="evidence" value="ECO:0007669"/>
    <property type="project" value="InterPro"/>
</dbReference>
<evidence type="ECO:0000313" key="6">
    <source>
        <dbReference type="EMBL" id="ADB50477.1"/>
    </source>
</evidence>
<organism evidence="6 7">
    <name type="scientific">Conexibacter woesei (strain DSM 14684 / CCUG 47730 / CIP 108061 / JCM 11494 / NBRC 100937 / ID131577)</name>
    <dbReference type="NCBI Taxonomy" id="469383"/>
    <lineage>
        <taxon>Bacteria</taxon>
        <taxon>Bacillati</taxon>
        <taxon>Actinomycetota</taxon>
        <taxon>Thermoleophilia</taxon>
        <taxon>Solirubrobacterales</taxon>
        <taxon>Conexibacteraceae</taxon>
        <taxon>Conexibacter</taxon>
    </lineage>
</organism>
<dbReference type="GO" id="GO:0015833">
    <property type="term" value="P:peptide transport"/>
    <property type="evidence" value="ECO:0007669"/>
    <property type="project" value="TreeGrafter"/>
</dbReference>
<evidence type="ECO:0000256" key="4">
    <source>
        <dbReference type="SAM" id="SignalP"/>
    </source>
</evidence>
<evidence type="ECO:0000313" key="7">
    <source>
        <dbReference type="Proteomes" id="UP000008229"/>
    </source>
</evidence>
<dbReference type="InterPro" id="IPR039424">
    <property type="entry name" value="SBP_5"/>
</dbReference>
<dbReference type="PIRSF" id="PIRSF002741">
    <property type="entry name" value="MppA"/>
    <property type="match status" value="1"/>
</dbReference>
<dbReference type="InterPro" id="IPR030678">
    <property type="entry name" value="Peptide/Ni-bd"/>
</dbReference>
<dbReference type="PROSITE" id="PS51257">
    <property type="entry name" value="PROKAR_LIPOPROTEIN"/>
    <property type="match status" value="1"/>
</dbReference>
<evidence type="ECO:0000256" key="1">
    <source>
        <dbReference type="ARBA" id="ARBA00005695"/>
    </source>
</evidence>
<dbReference type="Pfam" id="PF00496">
    <property type="entry name" value="SBP_bac_5"/>
    <property type="match status" value="1"/>
</dbReference>
<dbReference type="CDD" id="cd00995">
    <property type="entry name" value="PBP2_NikA_DppA_OppA_like"/>
    <property type="match status" value="1"/>
</dbReference>
<dbReference type="KEGG" id="cwo:Cwoe_2051"/>
<dbReference type="Gene3D" id="3.40.190.10">
    <property type="entry name" value="Periplasmic binding protein-like II"/>
    <property type="match status" value="1"/>
</dbReference>
<sequence precursor="true">MVKRGRRAALAAVVGAVAVAAVGCGSSGSSSSGGDPVEGGTFTAAIPFDPGASFDPYRNLKVAPIASYAYDSLVKLDGRGGVVPNLAKSWSSSARGATFALRSGITCSDGTPLKASGVAAALNSVLDPKSKATVFGVLTPSIPYTATADDARGTVKVTMASPFSFTVEQLGQFPIVCPRGLADPELLAKRSLGTGPFVLDEIAPGDRISLSARRGYAWGPEGRNAGAGAPSRVVLRIVPNPTTAANLLASGEVNAAELAGPDRERVEASDLFSRQYEAPFGLLTFNQLDGRPLRDRSVRTALLQALDLDRLAQVGTSGIGARAKSLLTGSPPVCAYDSVRGNVPTSDRQAARDALARAGWTDSRPLRVGLHYQTDILGPAGAAAVELIAEQWKQLGVETKLVPEDINASLNTLYVTHDWDVYWGEQKIVFPSDLPTYFSGPAPPRGNNYPGVSNPAFDRLAAAAQGTAGAKSCPAWEQAEGSLIGQANIVPVATSPTTVFGNGARFELQGLTIAPTTIRLFG</sequence>
<dbReference type="AlphaFoldDB" id="D3F4A5"/>
<dbReference type="Proteomes" id="UP000008229">
    <property type="component" value="Chromosome"/>
</dbReference>
<dbReference type="PANTHER" id="PTHR30290:SF9">
    <property type="entry name" value="OLIGOPEPTIDE-BINDING PROTEIN APPA"/>
    <property type="match status" value="1"/>
</dbReference>
<dbReference type="STRING" id="469383.Cwoe_2051"/>
<reference evidence="6 7" key="1">
    <citation type="journal article" date="2010" name="Stand. Genomic Sci.">
        <title>Complete genome sequence of Conexibacter woesei type strain (ID131577).</title>
        <authorList>
            <person name="Pukall R."/>
            <person name="Lapidus A."/>
            <person name="Glavina Del Rio T."/>
            <person name="Copeland A."/>
            <person name="Tice H."/>
            <person name="Cheng J.-F."/>
            <person name="Lucas S."/>
            <person name="Chen F."/>
            <person name="Nolan M."/>
            <person name="Bruce D."/>
            <person name="Goodwin L."/>
            <person name="Pitluck S."/>
            <person name="Mavromatis K."/>
            <person name="Ivanova N."/>
            <person name="Ovchinnikova G."/>
            <person name="Pati A."/>
            <person name="Chen A."/>
            <person name="Palaniappan K."/>
            <person name="Land M."/>
            <person name="Hauser L."/>
            <person name="Chang Y.-J."/>
            <person name="Jeffries C.D."/>
            <person name="Chain P."/>
            <person name="Meincke L."/>
            <person name="Sims D."/>
            <person name="Brettin T."/>
            <person name="Detter J.C."/>
            <person name="Rohde M."/>
            <person name="Goeker M."/>
            <person name="Bristow J."/>
            <person name="Eisen J.A."/>
            <person name="Markowitz V."/>
            <person name="Kyrpides N.C."/>
            <person name="Klenk H.-P."/>
            <person name="Hugenholtz P."/>
        </authorList>
    </citation>
    <scope>NUCLEOTIDE SEQUENCE [LARGE SCALE GENOMIC DNA]</scope>
    <source>
        <strain evidence="7">DSM 14684 / CIP 108061 / JCM 11494 / NBRC 100937 / ID131577</strain>
    </source>
</reference>
<dbReference type="SUPFAM" id="SSF53850">
    <property type="entry name" value="Periplasmic binding protein-like II"/>
    <property type="match status" value="1"/>
</dbReference>
<evidence type="ECO:0000256" key="2">
    <source>
        <dbReference type="ARBA" id="ARBA00022448"/>
    </source>
</evidence>
<evidence type="ECO:0000256" key="3">
    <source>
        <dbReference type="ARBA" id="ARBA00022729"/>
    </source>
</evidence>
<gene>
    <name evidence="6" type="ordered locus">Cwoe_2051</name>
</gene>
<protein>
    <submittedName>
        <fullName evidence="6">Extracellular solute-binding protein family 5</fullName>
    </submittedName>
</protein>
<feature type="signal peptide" evidence="4">
    <location>
        <begin position="1"/>
        <end position="20"/>
    </location>
</feature>
<dbReference type="PANTHER" id="PTHR30290">
    <property type="entry name" value="PERIPLASMIC BINDING COMPONENT OF ABC TRANSPORTER"/>
    <property type="match status" value="1"/>
</dbReference>
<dbReference type="EMBL" id="CP001854">
    <property type="protein sequence ID" value="ADB50477.1"/>
    <property type="molecule type" value="Genomic_DNA"/>
</dbReference>
<name>D3F4A5_CONWI</name>
<dbReference type="GO" id="GO:1904680">
    <property type="term" value="F:peptide transmembrane transporter activity"/>
    <property type="evidence" value="ECO:0007669"/>
    <property type="project" value="TreeGrafter"/>
</dbReference>
<keyword evidence="3 4" id="KW-0732">Signal</keyword>
<feature type="domain" description="Solute-binding protein family 5" evidence="5">
    <location>
        <begin position="82"/>
        <end position="432"/>
    </location>
</feature>
<evidence type="ECO:0000259" key="5">
    <source>
        <dbReference type="Pfam" id="PF00496"/>
    </source>
</evidence>
<dbReference type="HOGENOM" id="CLU_038556_0_0_11"/>
<feature type="chain" id="PRO_5039240035" evidence="4">
    <location>
        <begin position="21"/>
        <end position="522"/>
    </location>
</feature>